<dbReference type="AlphaFoldDB" id="A0A3N4K0N8"/>
<sequence length="108" mass="12171">MRRHGLSLVPTGILALQARISRSNLARTQIPVNQKVLNAVQLFQLESNLQAEEIRNRKSRVLLVGPRKFKGRIKVPGERTGGWVEYRNITVGTNTNTARESMNSNYSV</sequence>
<proteinExistence type="predicted"/>
<evidence type="ECO:0000313" key="2">
    <source>
        <dbReference type="Proteomes" id="UP000276215"/>
    </source>
</evidence>
<keyword evidence="2" id="KW-1185">Reference proteome</keyword>
<accession>A0A3N4K0N8</accession>
<name>A0A3N4K0N8_9PEZI</name>
<protein>
    <submittedName>
        <fullName evidence="1">Uncharacterized protein</fullName>
    </submittedName>
</protein>
<dbReference type="EMBL" id="ML120359">
    <property type="protein sequence ID" value="RPB04114.1"/>
    <property type="molecule type" value="Genomic_DNA"/>
</dbReference>
<gene>
    <name evidence="1" type="ORF">L873DRAFT_1799552</name>
</gene>
<organism evidence="1 2">
    <name type="scientific">Choiromyces venosus 120613-1</name>
    <dbReference type="NCBI Taxonomy" id="1336337"/>
    <lineage>
        <taxon>Eukaryota</taxon>
        <taxon>Fungi</taxon>
        <taxon>Dikarya</taxon>
        <taxon>Ascomycota</taxon>
        <taxon>Pezizomycotina</taxon>
        <taxon>Pezizomycetes</taxon>
        <taxon>Pezizales</taxon>
        <taxon>Tuberaceae</taxon>
        <taxon>Choiromyces</taxon>
    </lineage>
</organism>
<evidence type="ECO:0000313" key="1">
    <source>
        <dbReference type="EMBL" id="RPB04114.1"/>
    </source>
</evidence>
<dbReference type="Proteomes" id="UP000276215">
    <property type="component" value="Unassembled WGS sequence"/>
</dbReference>
<reference evidence="1 2" key="1">
    <citation type="journal article" date="2018" name="Nat. Ecol. Evol.">
        <title>Pezizomycetes genomes reveal the molecular basis of ectomycorrhizal truffle lifestyle.</title>
        <authorList>
            <person name="Murat C."/>
            <person name="Payen T."/>
            <person name="Noel B."/>
            <person name="Kuo A."/>
            <person name="Morin E."/>
            <person name="Chen J."/>
            <person name="Kohler A."/>
            <person name="Krizsan K."/>
            <person name="Balestrini R."/>
            <person name="Da Silva C."/>
            <person name="Montanini B."/>
            <person name="Hainaut M."/>
            <person name="Levati E."/>
            <person name="Barry K.W."/>
            <person name="Belfiori B."/>
            <person name="Cichocki N."/>
            <person name="Clum A."/>
            <person name="Dockter R.B."/>
            <person name="Fauchery L."/>
            <person name="Guy J."/>
            <person name="Iotti M."/>
            <person name="Le Tacon F."/>
            <person name="Lindquist E.A."/>
            <person name="Lipzen A."/>
            <person name="Malagnac F."/>
            <person name="Mello A."/>
            <person name="Molinier V."/>
            <person name="Miyauchi S."/>
            <person name="Poulain J."/>
            <person name="Riccioni C."/>
            <person name="Rubini A."/>
            <person name="Sitrit Y."/>
            <person name="Splivallo R."/>
            <person name="Traeger S."/>
            <person name="Wang M."/>
            <person name="Zifcakova L."/>
            <person name="Wipf D."/>
            <person name="Zambonelli A."/>
            <person name="Paolocci F."/>
            <person name="Nowrousian M."/>
            <person name="Ottonello S."/>
            <person name="Baldrian P."/>
            <person name="Spatafora J.W."/>
            <person name="Henrissat B."/>
            <person name="Nagy L.G."/>
            <person name="Aury J.M."/>
            <person name="Wincker P."/>
            <person name="Grigoriev I.V."/>
            <person name="Bonfante P."/>
            <person name="Martin F.M."/>
        </authorList>
    </citation>
    <scope>NUCLEOTIDE SEQUENCE [LARGE SCALE GENOMIC DNA]</scope>
    <source>
        <strain evidence="1 2">120613-1</strain>
    </source>
</reference>